<name>A0AAV0F1L9_9ASTE</name>
<dbReference type="AlphaFoldDB" id="A0AAV0F1L9"/>
<comment type="caution">
    <text evidence="3">The sequence shown here is derived from an EMBL/GenBank/DDBJ whole genome shotgun (WGS) entry which is preliminary data.</text>
</comment>
<reference evidence="3" key="1">
    <citation type="submission" date="2022-07" db="EMBL/GenBank/DDBJ databases">
        <authorList>
            <person name="Macas J."/>
            <person name="Novak P."/>
            <person name="Neumann P."/>
        </authorList>
    </citation>
    <scope>NUCLEOTIDE SEQUENCE</scope>
</reference>
<protein>
    <recommendedName>
        <fullName evidence="5">DUF641 domain-containing protein</fullName>
    </recommendedName>
</protein>
<dbReference type="GO" id="GO:0009959">
    <property type="term" value="P:negative gravitropism"/>
    <property type="evidence" value="ECO:0007669"/>
    <property type="project" value="InterPro"/>
</dbReference>
<dbReference type="EMBL" id="CAMAPF010000955">
    <property type="protein sequence ID" value="CAH9129317.1"/>
    <property type="molecule type" value="Genomic_DNA"/>
</dbReference>
<keyword evidence="4" id="KW-1185">Reference proteome</keyword>
<evidence type="ECO:0008006" key="5">
    <source>
        <dbReference type="Google" id="ProtNLM"/>
    </source>
</evidence>
<evidence type="ECO:0000313" key="4">
    <source>
        <dbReference type="Proteomes" id="UP001152523"/>
    </source>
</evidence>
<dbReference type="InterPro" id="IPR006943">
    <property type="entry name" value="DUF641_pln"/>
</dbReference>
<dbReference type="GO" id="GO:0009639">
    <property type="term" value="P:response to red or far red light"/>
    <property type="evidence" value="ECO:0007669"/>
    <property type="project" value="InterPro"/>
</dbReference>
<dbReference type="Pfam" id="PF24994">
    <property type="entry name" value="GIL1_IRKI_C"/>
    <property type="match status" value="1"/>
</dbReference>
<dbReference type="Pfam" id="PF04859">
    <property type="entry name" value="DUF641"/>
    <property type="match status" value="1"/>
</dbReference>
<feature type="domain" description="DUF641" evidence="1">
    <location>
        <begin position="64"/>
        <end position="171"/>
    </location>
</feature>
<proteinExistence type="predicted"/>
<gene>
    <name evidence="3" type="ORF">CEPIT_LOCUS29756</name>
</gene>
<sequence length="368" mass="41627">MECATRSCLQSNACKYRSIGVFSSENQLSLNNAKSEETEEAGSYSVKVHPLRVGIHSEVHIYDHLVILKLFEAISALKLAYINLQKAHIPYEPNKVRAADEAFSTQMVSLSKIRRAYEEKKKLKLLKSAETQVQEKILDKLKSLVKDKESKIISLQQELHDVYSKNKKLAKELKNVKVLSFSHIEKKAKATSMAIHDFSKPLIALMKVTGWDLDEAANSIQPSVVYSNRSHMKHAFEAYISQRMFLGFTSSFSAYCSEKYLSIVHPVMEVAFFGNLDHNTLVSNGFHPATSFYSSFCRMARSVWELQCDVAYVGATCEMFGVKRGSEFSNVYMESVEEVSEERSKVGLMVMPGFLFDDGSIIKSRVYV</sequence>
<dbReference type="PANTHER" id="PTHR31161">
    <property type="entry name" value="PROTEIN GRAVITROPIC IN THE LIGHT 1"/>
    <property type="match status" value="1"/>
</dbReference>
<dbReference type="InterPro" id="IPR056813">
    <property type="entry name" value="GIL1_IRKI_C"/>
</dbReference>
<accession>A0AAV0F1L9</accession>
<evidence type="ECO:0000259" key="1">
    <source>
        <dbReference type="Pfam" id="PF04859"/>
    </source>
</evidence>
<evidence type="ECO:0000313" key="3">
    <source>
        <dbReference type="EMBL" id="CAH9129317.1"/>
    </source>
</evidence>
<evidence type="ECO:0000259" key="2">
    <source>
        <dbReference type="Pfam" id="PF24994"/>
    </source>
</evidence>
<dbReference type="InterPro" id="IPR040225">
    <property type="entry name" value="GIL1-like"/>
</dbReference>
<organism evidence="3 4">
    <name type="scientific">Cuscuta epithymum</name>
    <dbReference type="NCBI Taxonomy" id="186058"/>
    <lineage>
        <taxon>Eukaryota</taxon>
        <taxon>Viridiplantae</taxon>
        <taxon>Streptophyta</taxon>
        <taxon>Embryophyta</taxon>
        <taxon>Tracheophyta</taxon>
        <taxon>Spermatophyta</taxon>
        <taxon>Magnoliopsida</taxon>
        <taxon>eudicotyledons</taxon>
        <taxon>Gunneridae</taxon>
        <taxon>Pentapetalae</taxon>
        <taxon>asterids</taxon>
        <taxon>lamiids</taxon>
        <taxon>Solanales</taxon>
        <taxon>Convolvulaceae</taxon>
        <taxon>Cuscuteae</taxon>
        <taxon>Cuscuta</taxon>
        <taxon>Cuscuta subgen. Cuscuta</taxon>
    </lineage>
</organism>
<dbReference type="Proteomes" id="UP001152523">
    <property type="component" value="Unassembled WGS sequence"/>
</dbReference>
<feature type="domain" description="GIL1/IRKI C-terminal" evidence="2">
    <location>
        <begin position="319"/>
        <end position="367"/>
    </location>
</feature>